<dbReference type="Proteomes" id="UP001419910">
    <property type="component" value="Unassembled WGS sequence"/>
</dbReference>
<keyword evidence="2" id="KW-0732">Signal</keyword>
<dbReference type="EMBL" id="JBDIME010000007">
    <property type="protein sequence ID" value="MEN2790028.1"/>
    <property type="molecule type" value="Genomic_DNA"/>
</dbReference>
<evidence type="ECO:0000256" key="1">
    <source>
        <dbReference type="SAM" id="MobiDB-lite"/>
    </source>
</evidence>
<proteinExistence type="predicted"/>
<sequence>MTFFTRAAAIAAMTFGITGLIGASTPGFAFELDKTVNVPSALSVPQPTPTPAVAATPAPVDTAQPATQADGKDQAPTPTLEYASLSEAVAAQETDKLDDDDLACMAGAVYFEAKGEPLAGQLAVADVIINRTKSGRFPTSICSVVKQPGQFSFVRHGRIPSIANSAAYRTAVAVARVALADAWDSPAANAMYFHARRVSPAWRMQKVASIGNHVFYR</sequence>
<evidence type="ECO:0000256" key="2">
    <source>
        <dbReference type="SAM" id="SignalP"/>
    </source>
</evidence>
<organism evidence="4 5">
    <name type="scientific">Sphingomonas oligophenolica</name>
    <dbReference type="NCBI Taxonomy" id="301154"/>
    <lineage>
        <taxon>Bacteria</taxon>
        <taxon>Pseudomonadati</taxon>
        <taxon>Pseudomonadota</taxon>
        <taxon>Alphaproteobacteria</taxon>
        <taxon>Sphingomonadales</taxon>
        <taxon>Sphingomonadaceae</taxon>
        <taxon>Sphingomonas</taxon>
    </lineage>
</organism>
<evidence type="ECO:0000313" key="4">
    <source>
        <dbReference type="EMBL" id="MEN2790028.1"/>
    </source>
</evidence>
<dbReference type="Gene3D" id="1.10.10.2520">
    <property type="entry name" value="Cell wall hydrolase SleB, domain 1"/>
    <property type="match status" value="1"/>
</dbReference>
<comment type="caution">
    <text evidence="4">The sequence shown here is derived from an EMBL/GenBank/DDBJ whole genome shotgun (WGS) entry which is preliminary data.</text>
</comment>
<evidence type="ECO:0000259" key="3">
    <source>
        <dbReference type="Pfam" id="PF07486"/>
    </source>
</evidence>
<feature type="chain" id="PRO_5047496875" evidence="2">
    <location>
        <begin position="30"/>
        <end position="217"/>
    </location>
</feature>
<reference evidence="4 5" key="1">
    <citation type="submission" date="2024-05" db="EMBL/GenBank/DDBJ databases">
        <authorList>
            <person name="Liu Q."/>
            <person name="Xin Y.-H."/>
        </authorList>
    </citation>
    <scope>NUCLEOTIDE SEQUENCE [LARGE SCALE GENOMIC DNA]</scope>
    <source>
        <strain evidence="4 5">CGMCC 1.10181</strain>
    </source>
</reference>
<feature type="compositionally biased region" description="Low complexity" evidence="1">
    <location>
        <begin position="51"/>
        <end position="69"/>
    </location>
</feature>
<dbReference type="InterPro" id="IPR042047">
    <property type="entry name" value="SleB_dom1"/>
</dbReference>
<feature type="signal peptide" evidence="2">
    <location>
        <begin position="1"/>
        <end position="29"/>
    </location>
</feature>
<dbReference type="GO" id="GO:0016787">
    <property type="term" value="F:hydrolase activity"/>
    <property type="evidence" value="ECO:0007669"/>
    <property type="project" value="UniProtKB-KW"/>
</dbReference>
<keyword evidence="4" id="KW-0378">Hydrolase</keyword>
<dbReference type="InterPro" id="IPR011105">
    <property type="entry name" value="Cell_wall_hydrolase_SleB"/>
</dbReference>
<evidence type="ECO:0000313" key="5">
    <source>
        <dbReference type="Proteomes" id="UP001419910"/>
    </source>
</evidence>
<name>A0ABU9Y2K7_9SPHN</name>
<feature type="domain" description="Cell wall hydrolase SleB" evidence="3">
    <location>
        <begin position="115"/>
        <end position="216"/>
    </location>
</feature>
<feature type="region of interest" description="Disordered" evidence="1">
    <location>
        <begin position="42"/>
        <end position="77"/>
    </location>
</feature>
<keyword evidence="5" id="KW-1185">Reference proteome</keyword>
<dbReference type="Pfam" id="PF07486">
    <property type="entry name" value="Hydrolase_2"/>
    <property type="match status" value="1"/>
</dbReference>
<protein>
    <submittedName>
        <fullName evidence="4">Cell wall hydrolase</fullName>
    </submittedName>
</protein>
<gene>
    <name evidence="4" type="ORF">ABC974_10355</name>
</gene>
<accession>A0ABU9Y2K7</accession>
<dbReference type="RefSeq" id="WP_343888533.1">
    <property type="nucleotide sequence ID" value="NZ_BAAAEH010000010.1"/>
</dbReference>